<keyword evidence="4" id="KW-0233">DNA recombination</keyword>
<evidence type="ECO:0000256" key="1">
    <source>
        <dbReference type="ARBA" id="ARBA00008761"/>
    </source>
</evidence>
<proteinExistence type="inferred from homology"/>
<dbReference type="Pfam" id="PF07282">
    <property type="entry name" value="Cas12f1-like_TNB"/>
    <property type="match status" value="1"/>
</dbReference>
<dbReference type="NCBIfam" id="NF040570">
    <property type="entry name" value="guided_TnpB"/>
    <property type="match status" value="1"/>
</dbReference>
<evidence type="ECO:0000256" key="2">
    <source>
        <dbReference type="ARBA" id="ARBA00022578"/>
    </source>
</evidence>
<comment type="similarity">
    <text evidence="1">In the C-terminal section; belongs to the transposase 35 family.</text>
</comment>
<protein>
    <submittedName>
        <fullName evidence="7">Putative transposase</fullName>
    </submittedName>
</protein>
<feature type="domain" description="Cas12f1-like TNB" evidence="6">
    <location>
        <begin position="178"/>
        <end position="245"/>
    </location>
</feature>
<organism evidence="7 8">
    <name type="scientific">Leptotrichia wadei</name>
    <dbReference type="NCBI Taxonomy" id="157687"/>
    <lineage>
        <taxon>Bacteria</taxon>
        <taxon>Fusobacteriati</taxon>
        <taxon>Fusobacteriota</taxon>
        <taxon>Fusobacteriia</taxon>
        <taxon>Fusobacteriales</taxon>
        <taxon>Leptotrichiaceae</taxon>
        <taxon>Leptotrichia</taxon>
    </lineage>
</organism>
<sequence length="255" mass="30164">MNNSIRIEEKKYLVLPKLKRIKLKYHREIPKNYRIKSVTLTNSNGNYYVSILTEFEKEIQKNSSNDKVIGLDFSMSELFVSSENQRADYPRYFRMLEKKLKKLQKSLSRKVKFSKNWYKQKAKISKLHEYIKNCRRDFLHKLSKKLSKEYNAVVVEDLNMKGMSQALNFGKSVGDNGWGMFLRILEYKLMFLGKQFLKIDKWFPSSKTCSKCGNVKEELKLSERSYKCECCGIEIDRDYNAALNIKNIGKSMLEY</sequence>
<evidence type="ECO:0000259" key="5">
    <source>
        <dbReference type="Pfam" id="PF01385"/>
    </source>
</evidence>
<reference evidence="7 8" key="1">
    <citation type="submission" date="2019-07" db="EMBL/GenBank/DDBJ databases">
        <title>Complete Genome Sequence of Leptotrichia wadei Strain JMUB3936.</title>
        <authorList>
            <person name="Watanabe S."/>
            <person name="Cui L."/>
        </authorList>
    </citation>
    <scope>NUCLEOTIDE SEQUENCE [LARGE SCALE GENOMIC DNA]</scope>
    <source>
        <strain evidence="7 8">JMUB3936</strain>
    </source>
</reference>
<dbReference type="InterPro" id="IPR001959">
    <property type="entry name" value="Transposase"/>
</dbReference>
<accession>A0A510KQ14</accession>
<dbReference type="Pfam" id="PF01385">
    <property type="entry name" value="OrfB_IS605"/>
    <property type="match status" value="1"/>
</dbReference>
<name>A0A510KQ14_9FUSO</name>
<evidence type="ECO:0000256" key="3">
    <source>
        <dbReference type="ARBA" id="ARBA00023125"/>
    </source>
</evidence>
<dbReference type="EMBL" id="AP019841">
    <property type="protein sequence ID" value="BBM53772.1"/>
    <property type="molecule type" value="Genomic_DNA"/>
</dbReference>
<evidence type="ECO:0000313" key="8">
    <source>
        <dbReference type="Proteomes" id="UP000321944"/>
    </source>
</evidence>
<keyword evidence="2" id="KW-0815">Transposition</keyword>
<evidence type="ECO:0000313" key="7">
    <source>
        <dbReference type="EMBL" id="BBM53772.1"/>
    </source>
</evidence>
<dbReference type="InterPro" id="IPR010095">
    <property type="entry name" value="Cas12f1-like_TNB"/>
</dbReference>
<dbReference type="GO" id="GO:0032196">
    <property type="term" value="P:transposition"/>
    <property type="evidence" value="ECO:0007669"/>
    <property type="project" value="UniProtKB-KW"/>
</dbReference>
<evidence type="ECO:0000256" key="4">
    <source>
        <dbReference type="ARBA" id="ARBA00023172"/>
    </source>
</evidence>
<feature type="domain" description="Probable transposase IS891/IS1136/IS1341" evidence="5">
    <location>
        <begin position="51"/>
        <end position="165"/>
    </location>
</feature>
<dbReference type="GO" id="GO:0006310">
    <property type="term" value="P:DNA recombination"/>
    <property type="evidence" value="ECO:0007669"/>
    <property type="project" value="UniProtKB-KW"/>
</dbReference>
<dbReference type="Proteomes" id="UP000321944">
    <property type="component" value="Chromosome"/>
</dbReference>
<gene>
    <name evidence="7" type="ORF">JMUB3936_0035</name>
</gene>
<dbReference type="GO" id="GO:0003677">
    <property type="term" value="F:DNA binding"/>
    <property type="evidence" value="ECO:0007669"/>
    <property type="project" value="UniProtKB-KW"/>
</dbReference>
<evidence type="ECO:0000259" key="6">
    <source>
        <dbReference type="Pfam" id="PF07282"/>
    </source>
</evidence>
<dbReference type="AlphaFoldDB" id="A0A510KQ14"/>
<dbReference type="NCBIfam" id="TIGR01766">
    <property type="entry name" value="IS200/IS605 family accessory protein TnpB-like domain"/>
    <property type="match status" value="1"/>
</dbReference>
<keyword evidence="3" id="KW-0238">DNA-binding</keyword>